<comment type="caution">
    <text evidence="12">The sequence shown here is derived from an EMBL/GenBank/DDBJ whole genome shotgun (WGS) entry which is preliminary data.</text>
</comment>
<dbReference type="InterPro" id="IPR007895">
    <property type="entry name" value="MASE1"/>
</dbReference>
<evidence type="ECO:0000256" key="6">
    <source>
        <dbReference type="ARBA" id="ARBA00022989"/>
    </source>
</evidence>
<dbReference type="GO" id="GO:0005886">
    <property type="term" value="C:plasma membrane"/>
    <property type="evidence" value="ECO:0007669"/>
    <property type="project" value="UniProtKB-SubCell"/>
</dbReference>
<comment type="subcellular location">
    <subcellularLocation>
        <location evidence="1">Cell membrane</location>
        <topology evidence="1">Multi-pass membrane protein</topology>
    </subcellularLocation>
</comment>
<evidence type="ECO:0000256" key="3">
    <source>
        <dbReference type="ARBA" id="ARBA00022679"/>
    </source>
</evidence>
<evidence type="ECO:0000313" key="13">
    <source>
        <dbReference type="Proteomes" id="UP000035963"/>
    </source>
</evidence>
<dbReference type="InterPro" id="IPR050482">
    <property type="entry name" value="Sensor_HK_TwoCompSys"/>
</dbReference>
<dbReference type="PANTHER" id="PTHR24421">
    <property type="entry name" value="NITRATE/NITRITE SENSOR PROTEIN NARX-RELATED"/>
    <property type="match status" value="1"/>
</dbReference>
<keyword evidence="6 10" id="KW-1133">Transmembrane helix</keyword>
<dbReference type="GO" id="GO:0046983">
    <property type="term" value="F:protein dimerization activity"/>
    <property type="evidence" value="ECO:0007669"/>
    <property type="project" value="InterPro"/>
</dbReference>
<evidence type="ECO:0000259" key="11">
    <source>
        <dbReference type="PROSITE" id="PS50109"/>
    </source>
</evidence>
<evidence type="ECO:0000256" key="8">
    <source>
        <dbReference type="ARBA" id="ARBA00023136"/>
    </source>
</evidence>
<gene>
    <name evidence="12" type="ORF">EOS_16275</name>
</gene>
<keyword evidence="4 10" id="KW-0812">Transmembrane</keyword>
<dbReference type="AlphaFoldDB" id="A0A0J1FYW8"/>
<feature type="transmembrane region" description="Helical" evidence="10">
    <location>
        <begin position="117"/>
        <end position="146"/>
    </location>
</feature>
<feature type="domain" description="Histidine kinase" evidence="11">
    <location>
        <begin position="458"/>
        <end position="547"/>
    </location>
</feature>
<keyword evidence="3" id="KW-0808">Transferase</keyword>
<keyword evidence="7" id="KW-0902">Two-component regulatory system</keyword>
<evidence type="ECO:0000256" key="2">
    <source>
        <dbReference type="ARBA" id="ARBA00022475"/>
    </source>
</evidence>
<dbReference type="CDD" id="cd16917">
    <property type="entry name" value="HATPase_UhpB-NarQ-NarX-like"/>
    <property type="match status" value="1"/>
</dbReference>
<evidence type="ECO:0000256" key="5">
    <source>
        <dbReference type="ARBA" id="ARBA00022777"/>
    </source>
</evidence>
<feature type="transmembrane region" description="Helical" evidence="10">
    <location>
        <begin position="271"/>
        <end position="291"/>
    </location>
</feature>
<evidence type="ECO:0000256" key="10">
    <source>
        <dbReference type="SAM" id="Phobius"/>
    </source>
</evidence>
<dbReference type="Pfam" id="PF07730">
    <property type="entry name" value="HisKA_3"/>
    <property type="match status" value="1"/>
</dbReference>
<dbReference type="Gene3D" id="3.30.565.10">
    <property type="entry name" value="Histidine kinase-like ATPase, C-terminal domain"/>
    <property type="match status" value="1"/>
</dbReference>
<dbReference type="Pfam" id="PF02518">
    <property type="entry name" value="HATPase_c"/>
    <property type="match status" value="1"/>
</dbReference>
<feature type="transmembrane region" description="Helical" evidence="10">
    <location>
        <begin position="238"/>
        <end position="256"/>
    </location>
</feature>
<feature type="transmembrane region" description="Helical" evidence="10">
    <location>
        <begin position="12"/>
        <end position="36"/>
    </location>
</feature>
<dbReference type="PATRIC" id="fig|908627.4.peg.3639"/>
<dbReference type="SMART" id="SM00387">
    <property type="entry name" value="HATPase_c"/>
    <property type="match status" value="1"/>
</dbReference>
<dbReference type="InterPro" id="IPR011712">
    <property type="entry name" value="Sig_transdc_His_kin_sub3_dim/P"/>
</dbReference>
<dbReference type="Proteomes" id="UP000035963">
    <property type="component" value="Unassembled WGS sequence"/>
</dbReference>
<feature type="transmembrane region" description="Helical" evidence="10">
    <location>
        <begin position="48"/>
        <end position="72"/>
    </location>
</feature>
<evidence type="ECO:0000256" key="4">
    <source>
        <dbReference type="ARBA" id="ARBA00022692"/>
    </source>
</evidence>
<dbReference type="PROSITE" id="PS50109">
    <property type="entry name" value="HIS_KIN"/>
    <property type="match status" value="1"/>
</dbReference>
<dbReference type="Gene3D" id="1.20.5.1930">
    <property type="match status" value="1"/>
</dbReference>
<reference evidence="12 13" key="1">
    <citation type="journal article" date="2015" name="Genome Announc.">
        <title>Draft Genome Sequence of Burkholderia sp. Strain PML1(12), an Ectomycorrhizosphere-Inhabiting Bacterium with Effective Mineral-Weathering Ability.</title>
        <authorList>
            <person name="Uroz S."/>
            <person name="Oger P."/>
        </authorList>
    </citation>
    <scope>NUCLEOTIDE SEQUENCE [LARGE SCALE GENOMIC DNA]</scope>
    <source>
        <strain evidence="13">PML1(12)</strain>
    </source>
</reference>
<dbReference type="EMBL" id="AEJF01000104">
    <property type="protein sequence ID" value="KLU25148.1"/>
    <property type="molecule type" value="Genomic_DNA"/>
</dbReference>
<name>A0A0J1FYW8_9BURK</name>
<evidence type="ECO:0000313" key="12">
    <source>
        <dbReference type="EMBL" id="KLU25148.1"/>
    </source>
</evidence>
<protein>
    <submittedName>
        <fullName evidence="12">Histidine kinase</fullName>
    </submittedName>
</protein>
<feature type="transmembrane region" description="Helical" evidence="10">
    <location>
        <begin position="158"/>
        <end position="180"/>
    </location>
</feature>
<keyword evidence="5 12" id="KW-0418">Kinase</keyword>
<dbReference type="InterPro" id="IPR005467">
    <property type="entry name" value="His_kinase_dom"/>
</dbReference>
<dbReference type="OrthoDB" id="9797605at2"/>
<accession>A0A0J1FYW8</accession>
<dbReference type="RefSeq" id="WP_047847700.1">
    <property type="nucleotide sequence ID" value="NZ_AEJF01000104.1"/>
</dbReference>
<evidence type="ECO:0000256" key="7">
    <source>
        <dbReference type="ARBA" id="ARBA00023012"/>
    </source>
</evidence>
<proteinExistence type="predicted"/>
<sequence length="556" mass="58948">MVIIRGNSRFRLFLYTGLVALAYYAGAKTGLAYAIVGGAVSLVWPSSGIALVALLALGFEVAPGIVIGSFLANVSVGVPVSVAAVIGAGAMVAALTAAILLNRAARFQITLDRIHDVLAFIGLAAVVSTAVSSLIGATALLGGGLVPITEYGAAFLKWWLGDMMGVLVVAPPLLSFLTYSNPVRSAGQTVEACGLTVATFGVSYLIFGAPQLAGHGYYPAALAIFPFIIWAALRFDHLGTSIATLMVSVVAIWGTTHDTGPFAAESPVDSLVRWCTFANVVAVTGLLLVAARAQEQRVHSLLQASHIELERRVQERTEDLETTNSELKEEMAQRRLLEEELIQIGDQQQRLIGRELHDGLGQHLTSLGLYSAALNQKLRTQGHPAAADAATIVGLVKQASLMTRRIAHGLDPVAIEYGGLAAALHGLAETARTLNGVDCVLRIAPDVDWLNPPTQINLYRAAQEAVNNALKYSEGRRIWIDLERAEGMQTLSISDDGVGVGQEEMERASGLGLHSLRHRASLLGGSCTVTRNALGGTRVAIRYPLPEGPGHERKIV</sequence>
<organism evidence="12 13">
    <name type="scientific">Caballeronia mineralivorans PML1(12)</name>
    <dbReference type="NCBI Taxonomy" id="908627"/>
    <lineage>
        <taxon>Bacteria</taxon>
        <taxon>Pseudomonadati</taxon>
        <taxon>Pseudomonadota</taxon>
        <taxon>Betaproteobacteria</taxon>
        <taxon>Burkholderiales</taxon>
        <taxon>Burkholderiaceae</taxon>
        <taxon>Caballeronia</taxon>
    </lineage>
</organism>
<evidence type="ECO:0000256" key="9">
    <source>
        <dbReference type="SAM" id="Coils"/>
    </source>
</evidence>
<keyword evidence="9" id="KW-0175">Coiled coil</keyword>
<dbReference type="Pfam" id="PF05231">
    <property type="entry name" value="MASE1"/>
    <property type="match status" value="1"/>
</dbReference>
<keyword evidence="2" id="KW-1003">Cell membrane</keyword>
<keyword evidence="8 10" id="KW-0472">Membrane</keyword>
<dbReference type="GO" id="GO:0000155">
    <property type="term" value="F:phosphorelay sensor kinase activity"/>
    <property type="evidence" value="ECO:0007669"/>
    <property type="project" value="InterPro"/>
</dbReference>
<feature type="coiled-coil region" evidence="9">
    <location>
        <begin position="306"/>
        <end position="347"/>
    </location>
</feature>
<dbReference type="SUPFAM" id="SSF55874">
    <property type="entry name" value="ATPase domain of HSP90 chaperone/DNA topoisomerase II/histidine kinase"/>
    <property type="match status" value="1"/>
</dbReference>
<dbReference type="InterPro" id="IPR003594">
    <property type="entry name" value="HATPase_dom"/>
</dbReference>
<dbReference type="InterPro" id="IPR036890">
    <property type="entry name" value="HATPase_C_sf"/>
</dbReference>
<feature type="transmembrane region" description="Helical" evidence="10">
    <location>
        <begin position="78"/>
        <end position="105"/>
    </location>
</feature>
<evidence type="ECO:0000256" key="1">
    <source>
        <dbReference type="ARBA" id="ARBA00004651"/>
    </source>
</evidence>
<feature type="transmembrane region" description="Helical" evidence="10">
    <location>
        <begin position="216"/>
        <end position="233"/>
    </location>
</feature>
<keyword evidence="13" id="KW-1185">Reference proteome</keyword>